<dbReference type="InterPro" id="IPR002821">
    <property type="entry name" value="Hydantoinase_A"/>
</dbReference>
<protein>
    <submittedName>
        <fullName evidence="2">Hydantoinase/oxoprolinase</fullName>
    </submittedName>
</protein>
<dbReference type="Proteomes" id="UP000094622">
    <property type="component" value="Unassembled WGS sequence"/>
</dbReference>
<dbReference type="OrthoDB" id="1792672at2"/>
<dbReference type="Pfam" id="PF01968">
    <property type="entry name" value="Hydantoinase_A"/>
    <property type="match status" value="1"/>
</dbReference>
<dbReference type="AlphaFoldDB" id="A0A1E3H6E8"/>
<proteinExistence type="predicted"/>
<reference evidence="2 3" key="1">
    <citation type="submission" date="2016-07" db="EMBL/GenBank/DDBJ databases">
        <title>Draft Genome Sequence of Methylobrevis pamukkalensis PK2.</title>
        <authorList>
            <person name="Vasilenko O.V."/>
            <person name="Doronina N.V."/>
            <person name="Shmareva M.N."/>
            <person name="Tarlachkov S.V."/>
            <person name="Mustakhimov I."/>
            <person name="Trotsenko Y.A."/>
        </authorList>
    </citation>
    <scope>NUCLEOTIDE SEQUENCE [LARGE SCALE GENOMIC DNA]</scope>
    <source>
        <strain evidence="2 3">PK2</strain>
    </source>
</reference>
<evidence type="ECO:0000313" key="3">
    <source>
        <dbReference type="Proteomes" id="UP000094622"/>
    </source>
</evidence>
<dbReference type="InterPro" id="IPR002756">
    <property type="entry name" value="MfnF"/>
</dbReference>
<feature type="domain" description="Hydantoinase A/oxoprolinase" evidence="1">
    <location>
        <begin position="73"/>
        <end position="285"/>
    </location>
</feature>
<sequence length="351" mass="36200">MAPEIADRQGQGPQASVIGWDVGGAHLKAARVEGGRIVEVMQQPLPLWTGLKRLPKAIAAVTARMGEAASHHVTMTAELSDIFSSRAEGVAAIAEAVAAALPGRVRIYAGPDGLVEVGEAAGKAAAVASANWHATARLVALACPQALVVDMGSTTTDIIPVTDRAVAARGYSDAERMASGELVYVGAVRTPLMALAARVPFAGRWHDVAAEYFATMADVNRLLGRLDEDADQYPPADGKGKSAAESRVRLARMIGSDAGDASDAAWADLAGYFAECQIRRVHDAAALVLGAVLLGPEAPVVGCGVGRSAAAELARRLGRPHSDLAQFIPADDPALRSRAAGFAPAVAVALL</sequence>
<gene>
    <name evidence="2" type="ORF">A6302_01318</name>
</gene>
<dbReference type="EMBL" id="MCRJ01000023">
    <property type="protein sequence ID" value="ODN71366.1"/>
    <property type="molecule type" value="Genomic_DNA"/>
</dbReference>
<dbReference type="SUPFAM" id="SSF53067">
    <property type="entry name" value="Actin-like ATPase domain"/>
    <property type="match status" value="1"/>
</dbReference>
<keyword evidence="3" id="KW-1185">Reference proteome</keyword>
<dbReference type="Gene3D" id="3.30.420.190">
    <property type="entry name" value="conserved archaeal protein q6m145"/>
    <property type="match status" value="1"/>
</dbReference>
<dbReference type="RefSeq" id="WP_069306269.1">
    <property type="nucleotide sequence ID" value="NZ_MCRJ01000023.1"/>
</dbReference>
<evidence type="ECO:0000259" key="1">
    <source>
        <dbReference type="Pfam" id="PF01968"/>
    </source>
</evidence>
<evidence type="ECO:0000313" key="2">
    <source>
        <dbReference type="EMBL" id="ODN71366.1"/>
    </source>
</evidence>
<comment type="caution">
    <text evidence="2">The sequence shown here is derived from an EMBL/GenBank/DDBJ whole genome shotgun (WGS) entry which is preliminary data.</text>
</comment>
<dbReference type="Gene3D" id="3.30.420.40">
    <property type="match status" value="1"/>
</dbReference>
<organism evidence="2 3">
    <name type="scientific">Methylobrevis pamukkalensis</name>
    <dbReference type="NCBI Taxonomy" id="1439726"/>
    <lineage>
        <taxon>Bacteria</taxon>
        <taxon>Pseudomonadati</taxon>
        <taxon>Pseudomonadota</taxon>
        <taxon>Alphaproteobacteria</taxon>
        <taxon>Hyphomicrobiales</taxon>
        <taxon>Pleomorphomonadaceae</taxon>
        <taxon>Methylobrevis</taxon>
    </lineage>
</organism>
<name>A0A1E3H6E8_9HYPH</name>
<accession>A0A1E3H6E8</accession>
<dbReference type="InterPro" id="IPR043129">
    <property type="entry name" value="ATPase_NBD"/>
</dbReference>
<dbReference type="GO" id="GO:0016787">
    <property type="term" value="F:hydrolase activity"/>
    <property type="evidence" value="ECO:0007669"/>
    <property type="project" value="InterPro"/>
</dbReference>
<dbReference type="NCBIfam" id="TIGR03123">
    <property type="entry name" value="one_C_unchar_1"/>
    <property type="match status" value="1"/>
</dbReference>